<feature type="compositionally biased region" description="Polar residues" evidence="1">
    <location>
        <begin position="837"/>
        <end position="846"/>
    </location>
</feature>
<accession>R0LFV5</accession>
<name>R0LFV5_ANAPL</name>
<evidence type="ECO:0000313" key="2">
    <source>
        <dbReference type="EMBL" id="EOB04534.1"/>
    </source>
</evidence>
<keyword evidence="3" id="KW-1185">Reference proteome</keyword>
<dbReference type="AlphaFoldDB" id="R0LFV5"/>
<dbReference type="EMBL" id="KB742778">
    <property type="protein sequence ID" value="EOB04534.1"/>
    <property type="molecule type" value="Genomic_DNA"/>
</dbReference>
<evidence type="ECO:0000256" key="1">
    <source>
        <dbReference type="SAM" id="MobiDB-lite"/>
    </source>
</evidence>
<dbReference type="Proteomes" id="UP000296049">
    <property type="component" value="Unassembled WGS sequence"/>
</dbReference>
<protein>
    <submittedName>
        <fullName evidence="2">Uncharacterized protein</fullName>
    </submittedName>
</protein>
<sequence length="1014" mass="110867">MHTQAGFSHTQKAALKPREKLRHWCSSPPSWGKYSSPPARTLHRQIGFFPFDIRCLKAAAARYHQTLSSVPVVGGVNDPLAAVLEASMMSSPVSREGKQRVIADRLITQSRTPFNKTQQLKRGVCRWPLVGTVNTVALSSRSSRWAACAELRIEEVPPKIHLAVPGKLCQSPRTGALADTTTHPNMLLVQQHPAQWWSMDGGEYSSPTHHFCMLTSPISRARQKRGARVAEARLPEMPYTIRACLQSLWVLAVLFFSDLPGERFLSEVSMTEASTSCPPTSRPVDVKESINTYKLRKNHLHLKEWLTTVTHFFTGTKSRHLTAGHRGKVTCCHPRQRSSGSGGSERKLRVFIFKIRLLAITAAAAGTVTPAPRHASPLPSVLGVAFCGTTLVMHPNVHEQVCHQIQNILPPLYPTFPPRKPPAETLLESKTSAVRPPLKPEHQLQRFGDIKNDVYNVITAFPQREWHCIFIATISTAAPGRGAGIAVKLVKKPQRWAGTGWRWSGKVSLSPGGPPNQRGEGLAAPLSIPSPVPCPWQARCHQVNMGWIHQPHCWLNPLAYKLYKGFPSRLLPQRGGRQVEEKTDLRGVSAGVFLPSQPPLGISWCTGGISELISGGSTTTTCLSQPDAPAQPCDFVPRLDNGEWRTLEKTLHQLVREINARCKCGAGGSRLKAHFQAHGGGSQKELSFLRPRSLFYPERVKPDLFFLPAEDEEDEIAAVMSCGRGGGGGKVLAARPALQRGFSEDGVVVEETHGELKDMCDQFSAGGSLAGLLHTQKPCAIGIFSSSAGGNPVLHNAGCRLRGTEGLEQPPGDARTTSTPKPHHLEAHGGSTRESHQSGCHESPSSLDAAPWTSPPDAWQCPMSFFTRGVARSIPLTCQSPSAPHGASLGHAKAPQHQISFSTISNASVGAGRSPPAPSVPPQKSFPAFRFAATHSRDDQTHKHIFWACTLEDFLQLDSKTESMLKAYILSPPDLTVNYCYEAQLAGGSTRQVRFPLELNFRKRKNSEYALHQD</sequence>
<evidence type="ECO:0000313" key="3">
    <source>
        <dbReference type="Proteomes" id="UP000296049"/>
    </source>
</evidence>
<feature type="region of interest" description="Disordered" evidence="1">
    <location>
        <begin position="802"/>
        <end position="853"/>
    </location>
</feature>
<proteinExistence type="predicted"/>
<gene>
    <name evidence="2" type="ORF">Anapl_09266</name>
</gene>
<organism evidence="2 3">
    <name type="scientific">Anas platyrhynchos</name>
    <name type="common">Mallard</name>
    <name type="synonym">Anas boschas</name>
    <dbReference type="NCBI Taxonomy" id="8839"/>
    <lineage>
        <taxon>Eukaryota</taxon>
        <taxon>Metazoa</taxon>
        <taxon>Chordata</taxon>
        <taxon>Craniata</taxon>
        <taxon>Vertebrata</taxon>
        <taxon>Euteleostomi</taxon>
        <taxon>Archelosauria</taxon>
        <taxon>Archosauria</taxon>
        <taxon>Dinosauria</taxon>
        <taxon>Saurischia</taxon>
        <taxon>Theropoda</taxon>
        <taxon>Coelurosauria</taxon>
        <taxon>Aves</taxon>
        <taxon>Neognathae</taxon>
        <taxon>Galloanserae</taxon>
        <taxon>Anseriformes</taxon>
        <taxon>Anatidae</taxon>
        <taxon>Anatinae</taxon>
        <taxon>Anas</taxon>
    </lineage>
</organism>
<reference evidence="3" key="1">
    <citation type="journal article" date="2013" name="Nat. Genet.">
        <title>The duck genome and transcriptome provide insight into an avian influenza virus reservoir species.</title>
        <authorList>
            <person name="Huang Y."/>
            <person name="Li Y."/>
            <person name="Burt D.W."/>
            <person name="Chen H."/>
            <person name="Zhang Y."/>
            <person name="Qian W."/>
            <person name="Kim H."/>
            <person name="Gan S."/>
            <person name="Zhao Y."/>
            <person name="Li J."/>
            <person name="Yi K."/>
            <person name="Feng H."/>
            <person name="Zhu P."/>
            <person name="Li B."/>
            <person name="Liu Q."/>
            <person name="Fairley S."/>
            <person name="Magor K.E."/>
            <person name="Du Z."/>
            <person name="Hu X."/>
            <person name="Goodman L."/>
            <person name="Tafer H."/>
            <person name="Vignal A."/>
            <person name="Lee T."/>
            <person name="Kim K.W."/>
            <person name="Sheng Z."/>
            <person name="An Y."/>
            <person name="Searle S."/>
            <person name="Herrero J."/>
            <person name="Groenen M.A."/>
            <person name="Crooijmans R.P."/>
            <person name="Faraut T."/>
            <person name="Cai Q."/>
            <person name="Webster R.G."/>
            <person name="Aldridge J.R."/>
            <person name="Warren W.C."/>
            <person name="Bartschat S."/>
            <person name="Kehr S."/>
            <person name="Marz M."/>
            <person name="Stadler P.F."/>
            <person name="Smith J."/>
            <person name="Kraus R.H."/>
            <person name="Zhao Y."/>
            <person name="Ren L."/>
            <person name="Fei J."/>
            <person name="Morisson M."/>
            <person name="Kaiser P."/>
            <person name="Griffin D.K."/>
            <person name="Rao M."/>
            <person name="Pitel F."/>
            <person name="Wang J."/>
            <person name="Li N."/>
        </authorList>
    </citation>
    <scope>NUCLEOTIDE SEQUENCE [LARGE SCALE GENOMIC DNA]</scope>
</reference>
<feature type="compositionally biased region" description="Basic and acidic residues" evidence="1">
    <location>
        <begin position="823"/>
        <end position="836"/>
    </location>
</feature>